<evidence type="ECO:0000313" key="1">
    <source>
        <dbReference type="EMBL" id="CAI8019527.1"/>
    </source>
</evidence>
<protein>
    <submittedName>
        <fullName evidence="1">Uncharacterized protein</fullName>
    </submittedName>
</protein>
<comment type="caution">
    <text evidence="1">The sequence shown here is derived from an EMBL/GenBank/DDBJ whole genome shotgun (WGS) entry which is preliminary data.</text>
</comment>
<proteinExistence type="predicted"/>
<dbReference type="EMBL" id="CASHTH010001759">
    <property type="protein sequence ID" value="CAI8019527.1"/>
    <property type="molecule type" value="Genomic_DNA"/>
</dbReference>
<keyword evidence="2" id="KW-1185">Reference proteome</keyword>
<reference evidence="1" key="1">
    <citation type="submission" date="2023-03" db="EMBL/GenBank/DDBJ databases">
        <authorList>
            <person name="Steffen K."/>
            <person name="Cardenas P."/>
        </authorList>
    </citation>
    <scope>NUCLEOTIDE SEQUENCE</scope>
</reference>
<organism evidence="1 2">
    <name type="scientific">Geodia barretti</name>
    <name type="common">Barrett's horny sponge</name>
    <dbReference type="NCBI Taxonomy" id="519541"/>
    <lineage>
        <taxon>Eukaryota</taxon>
        <taxon>Metazoa</taxon>
        <taxon>Porifera</taxon>
        <taxon>Demospongiae</taxon>
        <taxon>Heteroscleromorpha</taxon>
        <taxon>Tetractinellida</taxon>
        <taxon>Astrophorina</taxon>
        <taxon>Geodiidae</taxon>
        <taxon>Geodia</taxon>
    </lineage>
</organism>
<name>A0AA35WML9_GEOBA</name>
<sequence>MASSSRMTTELDKLVYIEMAGWKLYRLDQKHNVNNFKLHHQGQQIKVY</sequence>
<dbReference type="AlphaFoldDB" id="A0AA35WML9"/>
<evidence type="ECO:0000313" key="2">
    <source>
        <dbReference type="Proteomes" id="UP001174909"/>
    </source>
</evidence>
<gene>
    <name evidence="1" type="ORF">GBAR_LOCUS11734</name>
</gene>
<accession>A0AA35WML9</accession>
<dbReference type="Proteomes" id="UP001174909">
    <property type="component" value="Unassembled WGS sequence"/>
</dbReference>